<dbReference type="OrthoDB" id="194443at2759"/>
<dbReference type="EMBL" id="KZ613938">
    <property type="protein sequence ID" value="PMD47851.1"/>
    <property type="molecule type" value="Genomic_DNA"/>
</dbReference>
<evidence type="ECO:0000256" key="1">
    <source>
        <dbReference type="SAM" id="MobiDB-lite"/>
    </source>
</evidence>
<evidence type="ECO:0008006" key="4">
    <source>
        <dbReference type="Google" id="ProtNLM"/>
    </source>
</evidence>
<dbReference type="InterPro" id="IPR011333">
    <property type="entry name" value="SKP1/BTB/POZ_sf"/>
</dbReference>
<dbReference type="Gene3D" id="3.30.710.10">
    <property type="entry name" value="Potassium Channel Kv1.1, Chain A"/>
    <property type="match status" value="1"/>
</dbReference>
<dbReference type="AlphaFoldDB" id="A0A2J6SAR2"/>
<sequence length="237" mass="27832">MQENFEDQESVEIQVGSEENLKIFIVNKTLLREASNYCRRRFALELKYEEEPIILNGFEPLIFEIFLQWISNPAPRITYDPDRLPQEPWLSNAATAWLLGKKLQCSDEFDKYALSQFVQNCAFMTFGPWELIEKEATTGSLSRFSDHWVAWNYRLAGPGRNEYSGLRAARATLTAPVRDPRTFDIEHWYSDCGKYMRPRCLHDPITRLEKLEEAKRPKPIPPAEWGRSTELRRERPQ</sequence>
<dbReference type="Proteomes" id="UP000235786">
    <property type="component" value="Unassembled WGS sequence"/>
</dbReference>
<feature type="region of interest" description="Disordered" evidence="1">
    <location>
        <begin position="211"/>
        <end position="237"/>
    </location>
</feature>
<proteinExistence type="predicted"/>
<keyword evidence="3" id="KW-1185">Reference proteome</keyword>
<evidence type="ECO:0000313" key="3">
    <source>
        <dbReference type="Proteomes" id="UP000235786"/>
    </source>
</evidence>
<accession>A0A2J6SAR2</accession>
<name>A0A2J6SAR2_HYAVF</name>
<gene>
    <name evidence="2" type="ORF">L207DRAFT_628427</name>
</gene>
<feature type="compositionally biased region" description="Basic and acidic residues" evidence="1">
    <location>
        <begin position="227"/>
        <end position="237"/>
    </location>
</feature>
<dbReference type="STRING" id="1149755.A0A2J6SAR2"/>
<protein>
    <recommendedName>
        <fullName evidence="4">BTB domain-containing protein</fullName>
    </recommendedName>
</protein>
<evidence type="ECO:0000313" key="2">
    <source>
        <dbReference type="EMBL" id="PMD47851.1"/>
    </source>
</evidence>
<reference evidence="2 3" key="1">
    <citation type="submission" date="2016-04" db="EMBL/GenBank/DDBJ databases">
        <title>A degradative enzymes factory behind the ericoid mycorrhizal symbiosis.</title>
        <authorList>
            <consortium name="DOE Joint Genome Institute"/>
            <person name="Martino E."/>
            <person name="Morin E."/>
            <person name="Grelet G."/>
            <person name="Kuo A."/>
            <person name="Kohler A."/>
            <person name="Daghino S."/>
            <person name="Barry K."/>
            <person name="Choi C."/>
            <person name="Cichocki N."/>
            <person name="Clum A."/>
            <person name="Copeland A."/>
            <person name="Hainaut M."/>
            <person name="Haridas S."/>
            <person name="Labutti K."/>
            <person name="Lindquist E."/>
            <person name="Lipzen A."/>
            <person name="Khouja H.-R."/>
            <person name="Murat C."/>
            <person name="Ohm R."/>
            <person name="Olson A."/>
            <person name="Spatafora J."/>
            <person name="Veneault-Fourrey C."/>
            <person name="Henrissat B."/>
            <person name="Grigoriev I."/>
            <person name="Martin F."/>
            <person name="Perotto S."/>
        </authorList>
    </citation>
    <scope>NUCLEOTIDE SEQUENCE [LARGE SCALE GENOMIC DNA]</scope>
    <source>
        <strain evidence="2 3">F</strain>
    </source>
</reference>
<organism evidence="2 3">
    <name type="scientific">Hyaloscypha variabilis (strain UAMH 11265 / GT02V1 / F)</name>
    <name type="common">Meliniomyces variabilis</name>
    <dbReference type="NCBI Taxonomy" id="1149755"/>
    <lineage>
        <taxon>Eukaryota</taxon>
        <taxon>Fungi</taxon>
        <taxon>Dikarya</taxon>
        <taxon>Ascomycota</taxon>
        <taxon>Pezizomycotina</taxon>
        <taxon>Leotiomycetes</taxon>
        <taxon>Helotiales</taxon>
        <taxon>Hyaloscyphaceae</taxon>
        <taxon>Hyaloscypha</taxon>
        <taxon>Hyaloscypha variabilis</taxon>
    </lineage>
</organism>